<protein>
    <submittedName>
        <fullName evidence="2">Uncharacterized conserved membrane protein</fullName>
    </submittedName>
</protein>
<name>B7GFN3_ANOFW</name>
<dbReference type="STRING" id="491915.Aflv_0718"/>
<sequence length="131" mass="14369">MQEGGLRMIRAIFYGVITIFISAIICSFIFALFLKLTSYDETSLQWVMHGLAFLSLFFGGFIAGGKGKTRGWVLGGATGVIFTTIIFLFQFLGMDQTFSLEQWSYHVGFLITAMIGGIIGVNVATSRSRSA</sequence>
<dbReference type="eggNOG" id="ENOG5033314">
    <property type="taxonomic scope" value="Bacteria"/>
</dbReference>
<dbReference type="HOGENOM" id="CLU_149197_3_1_9"/>
<reference evidence="2 3" key="1">
    <citation type="journal article" date="2008" name="Genome Biol.">
        <title>Encapsulated in silica: genome, proteome and physiology of the thermophilic bacterium Anoxybacillus flavithermus WK1.</title>
        <authorList>
            <person name="Saw J.H."/>
            <person name="Mountain B.W."/>
            <person name="Feng L."/>
            <person name="Omelchenko M.V."/>
            <person name="Hou S."/>
            <person name="Saito J.A."/>
            <person name="Stott M.B."/>
            <person name="Li D."/>
            <person name="Zhao G."/>
            <person name="Wu J."/>
            <person name="Galperin M.Y."/>
            <person name="Koonin E.V."/>
            <person name="Makarova K.S."/>
            <person name="Wolf Y.I."/>
            <person name="Rigden D.J."/>
            <person name="Dunfield P.F."/>
            <person name="Wang L."/>
            <person name="Alam M."/>
        </authorList>
    </citation>
    <scope>NUCLEOTIDE SEQUENCE [LARGE SCALE GENOMIC DNA]</scope>
    <source>
        <strain evidence="3">DSM 21510 / WK1</strain>
    </source>
</reference>
<dbReference type="NCBIfam" id="TIGR04086">
    <property type="entry name" value="TIGR04086_membr"/>
    <property type="match status" value="1"/>
</dbReference>
<evidence type="ECO:0000256" key="1">
    <source>
        <dbReference type="SAM" id="Phobius"/>
    </source>
</evidence>
<feature type="transmembrane region" description="Helical" evidence="1">
    <location>
        <begin position="12"/>
        <end position="34"/>
    </location>
</feature>
<evidence type="ECO:0000313" key="3">
    <source>
        <dbReference type="Proteomes" id="UP000000742"/>
    </source>
</evidence>
<feature type="transmembrane region" description="Helical" evidence="1">
    <location>
        <begin position="46"/>
        <end position="64"/>
    </location>
</feature>
<accession>B7GFN3</accession>
<keyword evidence="1" id="KW-0472">Membrane</keyword>
<dbReference type="Pfam" id="PF12670">
    <property type="entry name" value="DUF3792"/>
    <property type="match status" value="1"/>
</dbReference>
<keyword evidence="1" id="KW-1133">Transmembrane helix</keyword>
<gene>
    <name evidence="2" type="ordered locus">Aflv_0718</name>
</gene>
<dbReference type="InterPro" id="IPR023804">
    <property type="entry name" value="DUF3792_TM"/>
</dbReference>
<feature type="transmembrane region" description="Helical" evidence="1">
    <location>
        <begin position="103"/>
        <end position="125"/>
    </location>
</feature>
<proteinExistence type="predicted"/>
<dbReference type="EMBL" id="CP000922">
    <property type="protein sequence ID" value="ACJ33097.1"/>
    <property type="molecule type" value="Genomic_DNA"/>
</dbReference>
<dbReference type="AlphaFoldDB" id="B7GFN3"/>
<evidence type="ECO:0000313" key="2">
    <source>
        <dbReference type="EMBL" id="ACJ33097.1"/>
    </source>
</evidence>
<dbReference type="Proteomes" id="UP000000742">
    <property type="component" value="Chromosome"/>
</dbReference>
<dbReference type="KEGG" id="afl:Aflv_0718"/>
<feature type="transmembrane region" description="Helical" evidence="1">
    <location>
        <begin position="71"/>
        <end position="91"/>
    </location>
</feature>
<organism evidence="2 3">
    <name type="scientific">Anoxybacillus flavithermus (strain DSM 21510 / WK1)</name>
    <dbReference type="NCBI Taxonomy" id="491915"/>
    <lineage>
        <taxon>Bacteria</taxon>
        <taxon>Bacillati</taxon>
        <taxon>Bacillota</taxon>
        <taxon>Bacilli</taxon>
        <taxon>Bacillales</taxon>
        <taxon>Anoxybacillaceae</taxon>
        <taxon>Anoxybacillus</taxon>
    </lineage>
</organism>
<keyword evidence="1" id="KW-0812">Transmembrane</keyword>